<keyword evidence="8 12" id="KW-0865">Zymogen</keyword>
<keyword evidence="11 12" id="KW-0670">Pyruvate</keyword>
<evidence type="ECO:0000256" key="12">
    <source>
        <dbReference type="PIRNR" id="PIRNR001355"/>
    </source>
</evidence>
<evidence type="ECO:0000256" key="5">
    <source>
        <dbReference type="ARBA" id="ARBA00022813"/>
    </source>
</evidence>
<comment type="catalytic activity">
    <reaction evidence="12">
        <text>S-adenosyl-L-methionine + H(+) = S-adenosyl 3-(methylsulfanyl)propylamine + CO2</text>
        <dbReference type="Rhea" id="RHEA:15981"/>
        <dbReference type="ChEBI" id="CHEBI:15378"/>
        <dbReference type="ChEBI" id="CHEBI:16526"/>
        <dbReference type="ChEBI" id="CHEBI:57443"/>
        <dbReference type="ChEBI" id="CHEBI:59789"/>
        <dbReference type="EC" id="4.1.1.50"/>
    </reaction>
</comment>
<dbReference type="NCBIfam" id="TIGR00535">
    <property type="entry name" value="SAM_DCase"/>
    <property type="match status" value="1"/>
</dbReference>
<evidence type="ECO:0000256" key="7">
    <source>
        <dbReference type="ARBA" id="ARBA00023115"/>
    </source>
</evidence>
<feature type="site" description="Cleavage (non-hydrolytic); by autolysis" evidence="15">
    <location>
        <begin position="85"/>
        <end position="86"/>
    </location>
</feature>
<evidence type="ECO:0000256" key="1">
    <source>
        <dbReference type="ARBA" id="ARBA00004911"/>
    </source>
</evidence>
<keyword evidence="4 12" id="KW-0210">Decarboxylase</keyword>
<dbReference type="SUPFAM" id="SSF56276">
    <property type="entry name" value="S-adenosylmethionine decarboxylase"/>
    <property type="match status" value="1"/>
</dbReference>
<feature type="chain" id="PRO_5042321530" description="S-adenosylmethionine decarboxylase alpha chain" evidence="16">
    <location>
        <begin position="86"/>
        <end position="383"/>
    </location>
</feature>
<comment type="pathway">
    <text evidence="1 12">Amine and polyamine biosynthesis; S-adenosylmethioninamine biosynthesis; S-adenosylmethioninamine from S-adenosyl-L-methionine: step 1/1.</text>
</comment>
<dbReference type="EMBL" id="HBHP01036405">
    <property type="protein sequence ID" value="CAD9778394.1"/>
    <property type="molecule type" value="Transcribed_RNA"/>
</dbReference>
<dbReference type="InterPro" id="IPR001985">
    <property type="entry name" value="S-AdoMet_decarboxylase_euk"/>
</dbReference>
<dbReference type="Gene3D" id="3.60.90.10">
    <property type="entry name" value="S-adenosylmethionine decarboxylase"/>
    <property type="match status" value="1"/>
</dbReference>
<proteinExistence type="inferred from homology"/>
<comment type="cofactor">
    <cofactor evidence="12">
        <name>pyruvate</name>
        <dbReference type="ChEBI" id="CHEBI:15361"/>
    </cofactor>
    <text evidence="12">Binds 1 pyruvoyl group covalently per subunit.</text>
</comment>
<feature type="active site" description="Schiff-base intermediate with substrate; via pyruvic acid" evidence="13">
    <location>
        <position position="86"/>
    </location>
</feature>
<keyword evidence="5 15" id="KW-0068">Autocatalytic cleavage</keyword>
<dbReference type="InterPro" id="IPR018166">
    <property type="entry name" value="S-AdoMet_deCO2ase_CS"/>
</dbReference>
<dbReference type="PIRSF" id="PIRSF001355">
    <property type="entry name" value="S-AdenosylMet_decarboxylase"/>
    <property type="match status" value="1"/>
</dbReference>
<protein>
    <recommendedName>
        <fullName evidence="12">S-adenosylmethionine decarboxylase proenzyme</fullName>
        <ecNumber evidence="12">4.1.1.50</ecNumber>
    </recommendedName>
</protein>
<keyword evidence="9 12" id="KW-0456">Lyase</keyword>
<dbReference type="PANTHER" id="PTHR11570:SF0">
    <property type="entry name" value="S-ADENOSYLMETHIONINE DECARBOXYLASE PROENZYME"/>
    <property type="match status" value="1"/>
</dbReference>
<evidence type="ECO:0000256" key="14">
    <source>
        <dbReference type="PIRSR" id="PIRSR001355-3"/>
    </source>
</evidence>
<accession>A0A7S2XIB0</accession>
<evidence type="ECO:0000256" key="2">
    <source>
        <dbReference type="ARBA" id="ARBA00008466"/>
    </source>
</evidence>
<keyword evidence="10 12" id="KW-0704">Schiff base</keyword>
<feature type="active site" description="Proton acceptor; for processing activity" evidence="13">
    <location>
        <position position="261"/>
    </location>
</feature>
<evidence type="ECO:0000256" key="8">
    <source>
        <dbReference type="ARBA" id="ARBA00023145"/>
    </source>
</evidence>
<evidence type="ECO:0000256" key="11">
    <source>
        <dbReference type="ARBA" id="ARBA00023317"/>
    </source>
</evidence>
<evidence type="ECO:0000256" key="13">
    <source>
        <dbReference type="PIRSR" id="PIRSR001355-1"/>
    </source>
</evidence>
<gene>
    <name evidence="17" type="ORF">LSP00402_LOCUS22410</name>
</gene>
<evidence type="ECO:0000256" key="4">
    <source>
        <dbReference type="ARBA" id="ARBA00022793"/>
    </source>
</evidence>
<evidence type="ECO:0000256" key="16">
    <source>
        <dbReference type="PIRSR" id="PIRSR001355-5"/>
    </source>
</evidence>
<evidence type="ECO:0000256" key="9">
    <source>
        <dbReference type="ARBA" id="ARBA00023239"/>
    </source>
</evidence>
<dbReference type="GO" id="GO:0005829">
    <property type="term" value="C:cytosol"/>
    <property type="evidence" value="ECO:0007669"/>
    <property type="project" value="TreeGrafter"/>
</dbReference>
<name>A0A7S2XIB0_9EUKA</name>
<evidence type="ECO:0000256" key="10">
    <source>
        <dbReference type="ARBA" id="ARBA00023270"/>
    </source>
</evidence>
<dbReference type="GO" id="GO:0006597">
    <property type="term" value="P:spermine biosynthetic process"/>
    <property type="evidence" value="ECO:0007669"/>
    <property type="project" value="InterPro"/>
</dbReference>
<dbReference type="PANTHER" id="PTHR11570">
    <property type="entry name" value="S-ADENOSYLMETHIONINE DECARBOXYLASE"/>
    <property type="match status" value="1"/>
</dbReference>
<keyword evidence="3 12" id="KW-0949">S-adenosyl-L-methionine</keyword>
<dbReference type="AlphaFoldDB" id="A0A7S2XIB0"/>
<feature type="modified residue" description="Pyruvic acid (Ser); by autocatalysis" evidence="14">
    <location>
        <position position="86"/>
    </location>
</feature>
<feature type="chain" id="PRO_5042321531" description="S-adenosylmethionine decarboxylase beta chain" evidence="16">
    <location>
        <begin position="1"/>
        <end position="85"/>
    </location>
</feature>
<dbReference type="InterPro" id="IPR016067">
    <property type="entry name" value="S-AdoMet_deCO2ase_core"/>
</dbReference>
<evidence type="ECO:0000313" key="17">
    <source>
        <dbReference type="EMBL" id="CAD9778394.1"/>
    </source>
</evidence>
<keyword evidence="6 12" id="KW-0745">Spermidine biosynthesis</keyword>
<keyword evidence="7 12" id="KW-0620">Polyamine biosynthesis</keyword>
<evidence type="ECO:0000256" key="15">
    <source>
        <dbReference type="PIRSR" id="PIRSR001355-4"/>
    </source>
</evidence>
<organism evidence="17">
    <name type="scientific">Lotharella oceanica</name>
    <dbReference type="NCBI Taxonomy" id="641309"/>
    <lineage>
        <taxon>Eukaryota</taxon>
        <taxon>Sar</taxon>
        <taxon>Rhizaria</taxon>
        <taxon>Cercozoa</taxon>
        <taxon>Chlorarachniophyceae</taxon>
        <taxon>Lotharella</taxon>
    </lineage>
</organism>
<dbReference type="InterPro" id="IPR048283">
    <property type="entry name" value="AdoMetDC-like"/>
</dbReference>
<dbReference type="UniPathway" id="UPA00331">
    <property type="reaction ID" value="UER00451"/>
</dbReference>
<dbReference type="Pfam" id="PF01536">
    <property type="entry name" value="SAM_decarbox"/>
    <property type="match status" value="1"/>
</dbReference>
<evidence type="ECO:0000256" key="6">
    <source>
        <dbReference type="ARBA" id="ARBA00023066"/>
    </source>
</evidence>
<evidence type="ECO:0000256" key="3">
    <source>
        <dbReference type="ARBA" id="ARBA00022691"/>
    </source>
</evidence>
<dbReference type="GO" id="GO:0004014">
    <property type="term" value="F:adenosylmethionine decarboxylase activity"/>
    <property type="evidence" value="ECO:0007669"/>
    <property type="project" value="UniProtKB-EC"/>
</dbReference>
<feature type="active site" description="Proton acceptor; for processing activity" evidence="13">
    <location>
        <position position="248"/>
    </location>
</feature>
<feature type="active site" description="Proton donor; for catalytic activity" evidence="13">
    <location>
        <position position="100"/>
    </location>
</feature>
<comment type="similarity">
    <text evidence="2 12">Belongs to the eukaryotic AdoMetDC family.</text>
</comment>
<dbReference type="GO" id="GO:0008295">
    <property type="term" value="P:spermidine biosynthetic process"/>
    <property type="evidence" value="ECO:0007669"/>
    <property type="project" value="UniProtKB-KW"/>
</dbReference>
<sequence>MESSAAGTTAFEGPEKVLEVWFLPICKSKGGGSSSSPRLLLQKDDRKSGLRAVEKKVWERMLALVKCQILSVIGNEYLDAYLLSESSMFVYPRQVVLKTCGTTTLLNAVPELLKIARSIGLGVEDVFYNRQNYFFPEKQLHPHRSFADEVKALDTYFTNGAAYIVGKLNGNHWNFYNAERKQNVGEEVNQEEDVTFELLMTGLNPKLMKPFYYDSKLTPAQATKVSGIADLFPSAIIDDYVFEPFGYSMNGLVKDGYFTIHVTPQKSCSFVSFETNIVLLDYTELAEKVLKCFEPKRFILTLMGNEPSMAKLKKLDGPRVKQGLDVGKLCQNGFDVADDIQLKFQHYSLVFLALDRANARVKNKKEESLLLKATKSETEKGYS</sequence>
<dbReference type="PROSITE" id="PS01336">
    <property type="entry name" value="ADOMETDC"/>
    <property type="match status" value="1"/>
</dbReference>
<reference evidence="17" key="1">
    <citation type="submission" date="2021-01" db="EMBL/GenBank/DDBJ databases">
        <authorList>
            <person name="Corre E."/>
            <person name="Pelletier E."/>
            <person name="Niang G."/>
            <person name="Scheremetjew M."/>
            <person name="Finn R."/>
            <person name="Kale V."/>
            <person name="Holt S."/>
            <person name="Cochrane G."/>
            <person name="Meng A."/>
            <person name="Brown T."/>
            <person name="Cohen L."/>
        </authorList>
    </citation>
    <scope>NUCLEOTIDE SEQUENCE</scope>
    <source>
        <strain evidence="17">CCMP622</strain>
    </source>
</reference>
<dbReference type="EC" id="4.1.1.50" evidence="12"/>